<evidence type="ECO:0000313" key="1">
    <source>
        <dbReference type="EMBL" id="MBU3064505.1"/>
    </source>
</evidence>
<proteinExistence type="predicted"/>
<reference evidence="1 2" key="1">
    <citation type="submission" date="2021-06" db="EMBL/GenBank/DDBJ databases">
        <title>Actinomycetes sequencing.</title>
        <authorList>
            <person name="Shan Q."/>
        </authorList>
    </citation>
    <scope>NUCLEOTIDE SEQUENCE [LARGE SCALE GENOMIC DNA]</scope>
    <source>
        <strain evidence="1 2">NEAU-G5</strain>
    </source>
</reference>
<dbReference type="InterPro" id="IPR019587">
    <property type="entry name" value="Polyketide_cyclase/dehydratase"/>
</dbReference>
<dbReference type="InterPro" id="IPR023393">
    <property type="entry name" value="START-like_dom_sf"/>
</dbReference>
<dbReference type="Pfam" id="PF10604">
    <property type="entry name" value="Polyketide_cyc2"/>
    <property type="match status" value="1"/>
</dbReference>
<dbReference type="RefSeq" id="WP_215919758.1">
    <property type="nucleotide sequence ID" value="NZ_JAHKNI010000008.1"/>
</dbReference>
<keyword evidence="2" id="KW-1185">Reference proteome</keyword>
<name>A0ABS6B2I2_9NOCA</name>
<evidence type="ECO:0000313" key="2">
    <source>
        <dbReference type="Proteomes" id="UP000733379"/>
    </source>
</evidence>
<gene>
    <name evidence="1" type="ORF">KO481_23595</name>
</gene>
<organism evidence="1 2">
    <name type="scientific">Nocardia albiluteola</name>
    <dbReference type="NCBI Taxonomy" id="2842303"/>
    <lineage>
        <taxon>Bacteria</taxon>
        <taxon>Bacillati</taxon>
        <taxon>Actinomycetota</taxon>
        <taxon>Actinomycetes</taxon>
        <taxon>Mycobacteriales</taxon>
        <taxon>Nocardiaceae</taxon>
        <taxon>Nocardia</taxon>
    </lineage>
</organism>
<protein>
    <submittedName>
        <fullName evidence="1">SRPBCC family protein</fullName>
    </submittedName>
</protein>
<comment type="caution">
    <text evidence="1">The sequence shown here is derived from an EMBL/GenBank/DDBJ whole genome shotgun (WGS) entry which is preliminary data.</text>
</comment>
<dbReference type="Proteomes" id="UP000733379">
    <property type="component" value="Unassembled WGS sequence"/>
</dbReference>
<dbReference type="CDD" id="cd07812">
    <property type="entry name" value="SRPBCC"/>
    <property type="match status" value="1"/>
</dbReference>
<accession>A0ABS6B2I2</accession>
<dbReference type="SUPFAM" id="SSF55961">
    <property type="entry name" value="Bet v1-like"/>
    <property type="match status" value="1"/>
</dbReference>
<sequence>MEWTGAKYADGPTVEVETWIDAPPQRVWEIVSDITLMPEFSDELRSAHWLGGATRPAIGNTFLGSSAHPSLGEWSTTSHVIECDPLHTFAWAVSDPENPTATWRFTLDPRDSGTMLRQWVRMGPARSGLSRAIDAMPDKEEKIVFVRMREFETAMTGTLAAIKARAEARC</sequence>
<dbReference type="EMBL" id="JAHKNI010000008">
    <property type="protein sequence ID" value="MBU3064505.1"/>
    <property type="molecule type" value="Genomic_DNA"/>
</dbReference>
<dbReference type="Gene3D" id="3.30.530.20">
    <property type="match status" value="1"/>
</dbReference>